<evidence type="ECO:0000313" key="10">
    <source>
        <dbReference type="Proteomes" id="UP001152747"/>
    </source>
</evidence>
<gene>
    <name evidence="9" type="ORF">CAMP_LOCUS4315</name>
</gene>
<evidence type="ECO:0000256" key="3">
    <source>
        <dbReference type="ARBA" id="ARBA00022980"/>
    </source>
</evidence>
<evidence type="ECO:0000256" key="4">
    <source>
        <dbReference type="ARBA" id="ARBA00023128"/>
    </source>
</evidence>
<dbReference type="GO" id="GO:0003735">
    <property type="term" value="F:structural constituent of ribosome"/>
    <property type="evidence" value="ECO:0007669"/>
    <property type="project" value="InterPro"/>
</dbReference>
<dbReference type="Pfam" id="PF07147">
    <property type="entry name" value="PDCD9"/>
    <property type="match status" value="1"/>
</dbReference>
<sequence>MVFRKYRAVKQWGKMDTRIFKEIYNSRNKRKMPAFQVPEAIEALGVKIFEANDPMIFARQQQRNIIETAANDYNQRIVQNEQQHPLFKSNKAYIFEGEEPMSDGIAQASLLTKSIVRNGLPESIIHSSSKIEIDEETVCDAILHGERYDPTLEKLPKRFDPVLFWVKHIRVHGTPVVKRNNIILDNLLRQVVFAGLRTNTLKTNMQINRDSPLSVHLSGGLYFYDNPLVLRGQPHLTVQSSDSNITSAWAGKSDIDAANQEPLPDIYPISPIIDFNKDNIYNDDLLLTRKTHQSHIHSVLWSREQDQKYAWTKEQNMANAILTTYAAAVAEATRNGQTELEKPLLVRGVQLVDGRLDLVAFQLNTLELTEEENPVKNIVWIEKGIELYKPKPFYEQMEQVEKLNMETFKKFVALMLGHIH</sequence>
<proteinExistence type="inferred from homology"/>
<dbReference type="AlphaFoldDB" id="A0A9P1IB99"/>
<accession>A0A9P1IB99</accession>
<dbReference type="Proteomes" id="UP001152747">
    <property type="component" value="Unassembled WGS sequence"/>
</dbReference>
<evidence type="ECO:0000256" key="5">
    <source>
        <dbReference type="ARBA" id="ARBA00023274"/>
    </source>
</evidence>
<evidence type="ECO:0000313" key="9">
    <source>
        <dbReference type="EMBL" id="CAI5441678.1"/>
    </source>
</evidence>
<keyword evidence="3" id="KW-0689">Ribosomal protein</keyword>
<evidence type="ECO:0000256" key="6">
    <source>
        <dbReference type="ARBA" id="ARBA00037985"/>
    </source>
</evidence>
<dbReference type="GO" id="GO:0005840">
    <property type="term" value="C:ribosome"/>
    <property type="evidence" value="ECO:0007669"/>
    <property type="project" value="UniProtKB-KW"/>
</dbReference>
<dbReference type="OrthoDB" id="5835618at2759"/>
<reference evidence="9" key="1">
    <citation type="submission" date="2022-11" db="EMBL/GenBank/DDBJ databases">
        <authorList>
            <person name="Kikuchi T."/>
        </authorList>
    </citation>
    <scope>NUCLEOTIDE SEQUENCE</scope>
    <source>
        <strain evidence="9">PS1010</strain>
    </source>
</reference>
<dbReference type="PANTHER" id="PTHR15889:SF2">
    <property type="entry name" value="LARGE RIBOSOMAL SUBUNIT PROTEIN ML37"/>
    <property type="match status" value="1"/>
</dbReference>
<evidence type="ECO:0000256" key="2">
    <source>
        <dbReference type="ARBA" id="ARBA00022946"/>
    </source>
</evidence>
<evidence type="ECO:0000256" key="1">
    <source>
        <dbReference type="ARBA" id="ARBA00004173"/>
    </source>
</evidence>
<dbReference type="InterPro" id="IPR052482">
    <property type="entry name" value="mtLSU_mL37"/>
</dbReference>
<keyword evidence="5" id="KW-0687">Ribonucleoprotein</keyword>
<dbReference type="EMBL" id="CANHGI010000002">
    <property type="protein sequence ID" value="CAI5441678.1"/>
    <property type="molecule type" value="Genomic_DNA"/>
</dbReference>
<keyword evidence="2" id="KW-0809">Transit peptide</keyword>
<dbReference type="InterPro" id="IPR010793">
    <property type="entry name" value="Ribosomal_mL37/mL65"/>
</dbReference>
<keyword evidence="10" id="KW-1185">Reference proteome</keyword>
<dbReference type="GO" id="GO:0005739">
    <property type="term" value="C:mitochondrion"/>
    <property type="evidence" value="ECO:0007669"/>
    <property type="project" value="UniProtKB-SubCell"/>
</dbReference>
<dbReference type="GO" id="GO:1990904">
    <property type="term" value="C:ribonucleoprotein complex"/>
    <property type="evidence" value="ECO:0007669"/>
    <property type="project" value="UniProtKB-KW"/>
</dbReference>
<comment type="caution">
    <text evidence="9">The sequence shown here is derived from an EMBL/GenBank/DDBJ whole genome shotgun (WGS) entry which is preliminary data.</text>
</comment>
<protein>
    <recommendedName>
        <fullName evidence="7">Large ribosomal subunit protein mL37</fullName>
    </recommendedName>
    <alternativeName>
        <fullName evidence="8">39S ribosomal protein L37, mitochondrial</fullName>
    </alternativeName>
</protein>
<name>A0A9P1IB99_9PELO</name>
<evidence type="ECO:0000256" key="7">
    <source>
        <dbReference type="ARBA" id="ARBA00039442"/>
    </source>
</evidence>
<dbReference type="GO" id="GO:0006412">
    <property type="term" value="P:translation"/>
    <property type="evidence" value="ECO:0007669"/>
    <property type="project" value="InterPro"/>
</dbReference>
<comment type="subcellular location">
    <subcellularLocation>
        <location evidence="1">Mitochondrion</location>
    </subcellularLocation>
</comment>
<dbReference type="PANTHER" id="PTHR15889">
    <property type="entry name" value="MITOCHONDRIAL RIBOSOMAL PROTEIN L37"/>
    <property type="match status" value="1"/>
</dbReference>
<evidence type="ECO:0000256" key="8">
    <source>
        <dbReference type="ARBA" id="ARBA00041617"/>
    </source>
</evidence>
<organism evidence="9 10">
    <name type="scientific">Caenorhabditis angaria</name>
    <dbReference type="NCBI Taxonomy" id="860376"/>
    <lineage>
        <taxon>Eukaryota</taxon>
        <taxon>Metazoa</taxon>
        <taxon>Ecdysozoa</taxon>
        <taxon>Nematoda</taxon>
        <taxon>Chromadorea</taxon>
        <taxon>Rhabditida</taxon>
        <taxon>Rhabditina</taxon>
        <taxon>Rhabditomorpha</taxon>
        <taxon>Rhabditoidea</taxon>
        <taxon>Rhabditidae</taxon>
        <taxon>Peloderinae</taxon>
        <taxon>Caenorhabditis</taxon>
    </lineage>
</organism>
<comment type="similarity">
    <text evidence="6">Belongs to the mitochondrion-specific ribosomal protein mL37 family.</text>
</comment>
<keyword evidence="4" id="KW-0496">Mitochondrion</keyword>